<name>A0ABD3ALG5_9GENT</name>
<feature type="transmembrane region" description="Helical" evidence="4">
    <location>
        <begin position="14"/>
        <end position="32"/>
    </location>
</feature>
<keyword evidence="1 2" id="KW-0175">Coiled coil</keyword>
<evidence type="ECO:0000256" key="4">
    <source>
        <dbReference type="SAM" id="Phobius"/>
    </source>
</evidence>
<keyword evidence="4" id="KW-1133">Transmembrane helix</keyword>
<evidence type="ECO:0000256" key="3">
    <source>
        <dbReference type="SAM" id="MobiDB-lite"/>
    </source>
</evidence>
<keyword evidence="6" id="KW-1185">Reference proteome</keyword>
<protein>
    <recommendedName>
        <fullName evidence="7">Protein CHUP1, chloroplastic</fullName>
    </recommendedName>
</protein>
<dbReference type="PANTHER" id="PTHR31342:SF10">
    <property type="entry name" value="CHUP1-LIKE PROTEIN"/>
    <property type="match status" value="1"/>
</dbReference>
<gene>
    <name evidence="5" type="ORF">ACH5RR_005540</name>
</gene>
<dbReference type="AlphaFoldDB" id="A0ABD3ALG5"/>
<evidence type="ECO:0000256" key="1">
    <source>
        <dbReference type="ARBA" id="ARBA00023054"/>
    </source>
</evidence>
<evidence type="ECO:0000256" key="2">
    <source>
        <dbReference type="SAM" id="Coils"/>
    </source>
</evidence>
<keyword evidence="4" id="KW-0812">Transmembrane</keyword>
<sequence length="422" mass="48738">METTSTKVDVVKPILLKAGISLAMTVAGFIFARITTRKCSNLELSSAENQRGESCLHEFESIDSSSSSSSSCVEDDHSDTSQQKTEEELQHQHIKELEEEILALRSGVEDLHARELELQKQYLHYHDMKEQEIELMELQNKLLLEIARVEFLEREISSMEAERQRFENMAVEYLKLLELLEISRSRNRLLQRRVKKLLRKAKKYCMQNEAKEAEISRNHQELDGKADIVRKLADEIEELKTALTQLQLEKNELLSQLELANAAASSKIDTEEATKGDYGQVVSKLEQLEKQQAMEAKELIYLRWCNACLRHELMRKNQEQEELGQQKNQMELNLGEILDFGSDNELENSTFEHGDSCLHLPTTGHARAHLKRSKFIEKFKRWVEGSEKTKQRKGEKEKSRRHSVLDGSNDLHNPVRNSYSSA</sequence>
<proteinExistence type="predicted"/>
<dbReference type="EMBL" id="JBJUIK010000003">
    <property type="protein sequence ID" value="KAL3532019.1"/>
    <property type="molecule type" value="Genomic_DNA"/>
</dbReference>
<reference evidence="5 6" key="1">
    <citation type="submission" date="2024-11" db="EMBL/GenBank/DDBJ databases">
        <title>A near-complete genome assembly of Cinchona calisaya.</title>
        <authorList>
            <person name="Lian D.C."/>
            <person name="Zhao X.W."/>
            <person name="Wei L."/>
        </authorList>
    </citation>
    <scope>NUCLEOTIDE SEQUENCE [LARGE SCALE GENOMIC DNA]</scope>
    <source>
        <tissue evidence="5">Nenye</tissue>
    </source>
</reference>
<accession>A0ABD3ALG5</accession>
<evidence type="ECO:0000313" key="5">
    <source>
        <dbReference type="EMBL" id="KAL3532019.1"/>
    </source>
</evidence>
<dbReference type="Proteomes" id="UP001630127">
    <property type="component" value="Unassembled WGS sequence"/>
</dbReference>
<feature type="compositionally biased region" description="Basic and acidic residues" evidence="3">
    <location>
        <begin position="386"/>
        <end position="398"/>
    </location>
</feature>
<dbReference type="InterPro" id="IPR040265">
    <property type="entry name" value="CHUP1/IPGA1-like"/>
</dbReference>
<keyword evidence="4" id="KW-0472">Membrane</keyword>
<organism evidence="5 6">
    <name type="scientific">Cinchona calisaya</name>
    <dbReference type="NCBI Taxonomy" id="153742"/>
    <lineage>
        <taxon>Eukaryota</taxon>
        <taxon>Viridiplantae</taxon>
        <taxon>Streptophyta</taxon>
        <taxon>Embryophyta</taxon>
        <taxon>Tracheophyta</taxon>
        <taxon>Spermatophyta</taxon>
        <taxon>Magnoliopsida</taxon>
        <taxon>eudicotyledons</taxon>
        <taxon>Gunneridae</taxon>
        <taxon>Pentapetalae</taxon>
        <taxon>asterids</taxon>
        <taxon>lamiids</taxon>
        <taxon>Gentianales</taxon>
        <taxon>Rubiaceae</taxon>
        <taxon>Cinchonoideae</taxon>
        <taxon>Cinchoneae</taxon>
        <taxon>Cinchona</taxon>
    </lineage>
</organism>
<feature type="coiled-coil region" evidence="2">
    <location>
        <begin position="94"/>
        <end position="274"/>
    </location>
</feature>
<feature type="compositionally biased region" description="Basic and acidic residues" evidence="3">
    <location>
        <begin position="74"/>
        <end position="89"/>
    </location>
</feature>
<feature type="region of interest" description="Disordered" evidence="3">
    <location>
        <begin position="60"/>
        <end position="89"/>
    </location>
</feature>
<evidence type="ECO:0000313" key="6">
    <source>
        <dbReference type="Proteomes" id="UP001630127"/>
    </source>
</evidence>
<evidence type="ECO:0008006" key="7">
    <source>
        <dbReference type="Google" id="ProtNLM"/>
    </source>
</evidence>
<feature type="region of interest" description="Disordered" evidence="3">
    <location>
        <begin position="386"/>
        <end position="422"/>
    </location>
</feature>
<dbReference type="PANTHER" id="PTHR31342">
    <property type="entry name" value="PROTEIN CHUP1, CHLOROPLASTIC"/>
    <property type="match status" value="1"/>
</dbReference>
<comment type="caution">
    <text evidence="5">The sequence shown here is derived from an EMBL/GenBank/DDBJ whole genome shotgun (WGS) entry which is preliminary data.</text>
</comment>